<accession>A0A1I7WUV9</accession>
<reference evidence="2" key="1">
    <citation type="submission" date="2016-11" db="UniProtKB">
        <authorList>
            <consortium name="WormBaseParasite"/>
        </authorList>
    </citation>
    <scope>IDENTIFICATION</scope>
</reference>
<name>A0A1I7WUV9_HETBA</name>
<dbReference type="Proteomes" id="UP000095283">
    <property type="component" value="Unplaced"/>
</dbReference>
<proteinExistence type="predicted"/>
<keyword evidence="1" id="KW-1185">Reference proteome</keyword>
<sequence length="26" mass="3163">MSRLKDLVYGIYSLQEKIEEYLNDEL</sequence>
<dbReference type="WBParaSite" id="Hba_08920">
    <property type="protein sequence ID" value="Hba_08920"/>
    <property type="gene ID" value="Hba_08920"/>
</dbReference>
<evidence type="ECO:0000313" key="1">
    <source>
        <dbReference type="Proteomes" id="UP000095283"/>
    </source>
</evidence>
<protein>
    <submittedName>
        <fullName evidence="2">Transcriptional regulator</fullName>
    </submittedName>
</protein>
<organism evidence="1 2">
    <name type="scientific">Heterorhabditis bacteriophora</name>
    <name type="common">Entomopathogenic nematode worm</name>
    <dbReference type="NCBI Taxonomy" id="37862"/>
    <lineage>
        <taxon>Eukaryota</taxon>
        <taxon>Metazoa</taxon>
        <taxon>Ecdysozoa</taxon>
        <taxon>Nematoda</taxon>
        <taxon>Chromadorea</taxon>
        <taxon>Rhabditida</taxon>
        <taxon>Rhabditina</taxon>
        <taxon>Rhabditomorpha</taxon>
        <taxon>Strongyloidea</taxon>
        <taxon>Heterorhabditidae</taxon>
        <taxon>Heterorhabditis</taxon>
    </lineage>
</organism>
<evidence type="ECO:0000313" key="2">
    <source>
        <dbReference type="WBParaSite" id="Hba_08920"/>
    </source>
</evidence>
<dbReference type="AlphaFoldDB" id="A0A1I7WUV9"/>